<evidence type="ECO:0000313" key="3">
    <source>
        <dbReference type="Proteomes" id="UP000596929"/>
    </source>
</evidence>
<name>A0ABR7D9Q2_9CLOT</name>
<evidence type="ECO:0000313" key="2">
    <source>
        <dbReference type="EMBL" id="MBC5628116.1"/>
    </source>
</evidence>
<evidence type="ECO:0000256" key="1">
    <source>
        <dbReference type="SAM" id="Phobius"/>
    </source>
</evidence>
<keyword evidence="1" id="KW-1133">Transmembrane helix</keyword>
<dbReference type="Proteomes" id="UP000596929">
    <property type="component" value="Unassembled WGS sequence"/>
</dbReference>
<proteinExistence type="predicted"/>
<comment type="caution">
    <text evidence="2">The sequence shown here is derived from an EMBL/GenBank/DDBJ whole genome shotgun (WGS) entry which is preliminary data.</text>
</comment>
<protein>
    <submittedName>
        <fullName evidence="2">Uncharacterized protein</fullName>
    </submittedName>
</protein>
<accession>A0ABR7D9Q2</accession>
<keyword evidence="1" id="KW-0472">Membrane</keyword>
<dbReference type="EMBL" id="JACOOO010000004">
    <property type="protein sequence ID" value="MBC5628116.1"/>
    <property type="molecule type" value="Genomic_DNA"/>
</dbReference>
<keyword evidence="3" id="KW-1185">Reference proteome</keyword>
<keyword evidence="1" id="KW-0812">Transmembrane</keyword>
<sequence length="84" mass="9863">MSKGKKIVIWSIGVLFTIVVTSIVGEYFYLNNLFNKMVNVEISKTSIGITEEVEETLSKYRTRKVSFRWILPRTNDRWNILFSI</sequence>
<organism evidence="2 3">
    <name type="scientific">Clostridium hominis</name>
    <dbReference type="NCBI Taxonomy" id="2763036"/>
    <lineage>
        <taxon>Bacteria</taxon>
        <taxon>Bacillati</taxon>
        <taxon>Bacillota</taxon>
        <taxon>Clostridia</taxon>
        <taxon>Eubacteriales</taxon>
        <taxon>Clostridiaceae</taxon>
        <taxon>Clostridium</taxon>
    </lineage>
</organism>
<dbReference type="RefSeq" id="WP_186859366.1">
    <property type="nucleotide sequence ID" value="NZ_JACOOO010000004.1"/>
</dbReference>
<feature type="transmembrane region" description="Helical" evidence="1">
    <location>
        <begin position="7"/>
        <end position="30"/>
    </location>
</feature>
<reference evidence="2 3" key="1">
    <citation type="submission" date="2020-08" db="EMBL/GenBank/DDBJ databases">
        <title>Genome public.</title>
        <authorList>
            <person name="Liu C."/>
            <person name="Sun Q."/>
        </authorList>
    </citation>
    <scope>NUCLEOTIDE SEQUENCE [LARGE SCALE GENOMIC DNA]</scope>
    <source>
        <strain evidence="2 3">NSJ-6</strain>
    </source>
</reference>
<gene>
    <name evidence="2" type="ORF">H8S20_04325</name>
</gene>